<sequence length="135" mass="15734">MSNNQQPPIGGKSKSAKLKKWIRCCPKDFEKDVPKPPAVRSQSWPRYQRPVQCKPIERPPKVKPPPEQPVECVRSKSYRSYEEKHAYMEQEVVPVLMEGLLALARDQPRDPISYLETFWVRGQHKCDIQLPQNLL</sequence>
<dbReference type="Gene3D" id="1.20.890.10">
    <property type="entry name" value="cAMP-dependent protein kinase regulatory subunit, dimerization-anchoring domain"/>
    <property type="match status" value="1"/>
</dbReference>
<reference evidence="2" key="1">
    <citation type="submission" date="2025-08" db="UniProtKB">
        <authorList>
            <consortium name="RefSeq"/>
        </authorList>
    </citation>
    <scope>IDENTIFICATION</scope>
    <source>
        <strain evidence="2">11010-0011.00</strain>
        <tissue evidence="2">Whole body</tissue>
    </source>
</reference>
<dbReference type="InterPro" id="IPR007858">
    <property type="entry name" value="Dpy-30_motif"/>
</dbReference>
<evidence type="ECO:0000313" key="2">
    <source>
        <dbReference type="RefSeq" id="XP_030385949.1"/>
    </source>
</evidence>
<dbReference type="RefSeq" id="XP_030385949.1">
    <property type="nucleotide sequence ID" value="XM_030530089.1"/>
</dbReference>
<dbReference type="OrthoDB" id="417678at2759"/>
<dbReference type="Proteomes" id="UP000504634">
    <property type="component" value="Unplaced"/>
</dbReference>
<dbReference type="Pfam" id="PF05186">
    <property type="entry name" value="Dpy-30"/>
    <property type="match status" value="1"/>
</dbReference>
<protein>
    <submittedName>
        <fullName evidence="2">Uncharacterized protein LOC115632834</fullName>
    </submittedName>
</protein>
<evidence type="ECO:0000313" key="1">
    <source>
        <dbReference type="Proteomes" id="UP000504634"/>
    </source>
</evidence>
<dbReference type="GeneID" id="115632834"/>
<dbReference type="AlphaFoldDB" id="A0A6J2UC32"/>
<proteinExistence type="predicted"/>
<keyword evidence="1" id="KW-1185">Reference proteome</keyword>
<organism evidence="1 2">
    <name type="scientific">Drosophila lebanonensis</name>
    <name type="common">Fruit fly</name>
    <name type="synonym">Scaptodrosophila lebanonensis</name>
    <dbReference type="NCBI Taxonomy" id="7225"/>
    <lineage>
        <taxon>Eukaryota</taxon>
        <taxon>Metazoa</taxon>
        <taxon>Ecdysozoa</taxon>
        <taxon>Arthropoda</taxon>
        <taxon>Hexapoda</taxon>
        <taxon>Insecta</taxon>
        <taxon>Pterygota</taxon>
        <taxon>Neoptera</taxon>
        <taxon>Endopterygota</taxon>
        <taxon>Diptera</taxon>
        <taxon>Brachycera</taxon>
        <taxon>Muscomorpha</taxon>
        <taxon>Ephydroidea</taxon>
        <taxon>Drosophilidae</taxon>
        <taxon>Scaptodrosophila</taxon>
    </lineage>
</organism>
<gene>
    <name evidence="2" type="primary">LOC115632834</name>
</gene>
<name>A0A6J2UC32_DROLE</name>
<accession>A0A6J2UC32</accession>